<feature type="domain" description="Carrier" evidence="6">
    <location>
        <begin position="952"/>
        <end position="1027"/>
    </location>
</feature>
<dbReference type="Gene3D" id="3.30.300.30">
    <property type="match status" value="3"/>
</dbReference>
<evidence type="ECO:0000256" key="3">
    <source>
        <dbReference type="ARBA" id="ARBA00022450"/>
    </source>
</evidence>
<dbReference type="PATRIC" id="fig|1284664.3.peg.264"/>
<dbReference type="InterPro" id="IPR029058">
    <property type="entry name" value="AB_hydrolase_fold"/>
</dbReference>
<dbReference type="Pfam" id="PF00501">
    <property type="entry name" value="AMP-binding"/>
    <property type="match status" value="3"/>
</dbReference>
<dbReference type="GO" id="GO:0043041">
    <property type="term" value="P:amino acid activation for nonribosomal peptide biosynthetic process"/>
    <property type="evidence" value="ECO:0007669"/>
    <property type="project" value="TreeGrafter"/>
</dbReference>
<dbReference type="FunFam" id="3.30.300.30:FF:000010">
    <property type="entry name" value="Enterobactin synthetase component F"/>
    <property type="match status" value="2"/>
</dbReference>
<feature type="domain" description="Carrier" evidence="6">
    <location>
        <begin position="1983"/>
        <end position="2058"/>
    </location>
</feature>
<evidence type="ECO:0000259" key="6">
    <source>
        <dbReference type="PROSITE" id="PS50075"/>
    </source>
</evidence>
<dbReference type="GO" id="GO:0044550">
    <property type="term" value="P:secondary metabolite biosynthetic process"/>
    <property type="evidence" value="ECO:0007669"/>
    <property type="project" value="TreeGrafter"/>
</dbReference>
<dbReference type="InterPro" id="IPR009081">
    <property type="entry name" value="PP-bd_ACP"/>
</dbReference>
<dbReference type="GO" id="GO:0003824">
    <property type="term" value="F:catalytic activity"/>
    <property type="evidence" value="ECO:0007669"/>
    <property type="project" value="InterPro"/>
</dbReference>
<accession>M3ECY4</accession>
<dbReference type="InterPro" id="IPR006162">
    <property type="entry name" value="Ppantetheine_attach_site"/>
</dbReference>
<proteinExistence type="inferred from homology"/>
<feature type="region of interest" description="Disordered" evidence="5">
    <location>
        <begin position="2984"/>
        <end position="3009"/>
    </location>
</feature>
<dbReference type="GO" id="GO:0005737">
    <property type="term" value="C:cytoplasm"/>
    <property type="evidence" value="ECO:0007669"/>
    <property type="project" value="TreeGrafter"/>
</dbReference>
<gene>
    <name evidence="7" type="ORF">H114_01303</name>
</gene>
<dbReference type="EMBL" id="AOHP01000007">
    <property type="protein sequence ID" value="EMF30946.1"/>
    <property type="molecule type" value="Genomic_DNA"/>
</dbReference>
<dbReference type="FunFam" id="2.30.38.10:FF:000001">
    <property type="entry name" value="Non-ribosomal peptide synthetase PvdI"/>
    <property type="match status" value="3"/>
</dbReference>
<dbReference type="OrthoDB" id="2472181at2"/>
<evidence type="ECO:0000256" key="5">
    <source>
        <dbReference type="SAM" id="MobiDB-lite"/>
    </source>
</evidence>
<evidence type="ECO:0000313" key="8">
    <source>
        <dbReference type="Proteomes" id="UP000011732"/>
    </source>
</evidence>
<reference evidence="7 8" key="1">
    <citation type="journal article" date="2013" name="Genome Announc.">
        <title>Draft Genome Sequence of Streptomyces gancidicus Strain BKS 13-15.</title>
        <authorList>
            <person name="Kumar S."/>
            <person name="Kaur N."/>
            <person name="Singh N.K."/>
            <person name="Raghava G.P."/>
            <person name="Mayilraj S."/>
        </authorList>
    </citation>
    <scope>NUCLEOTIDE SEQUENCE [LARGE SCALE GENOMIC DNA]</scope>
    <source>
        <strain evidence="7 8">BKS 13-15</strain>
    </source>
</reference>
<dbReference type="Gene3D" id="3.40.50.1820">
    <property type="entry name" value="alpha/beta hydrolase"/>
    <property type="match status" value="1"/>
</dbReference>
<comment type="cofactor">
    <cofactor evidence="1">
        <name>pantetheine 4'-phosphate</name>
        <dbReference type="ChEBI" id="CHEBI:47942"/>
    </cofactor>
</comment>
<feature type="domain" description="Carrier" evidence="6">
    <location>
        <begin position="3004"/>
        <end position="3079"/>
    </location>
</feature>
<dbReference type="Pfam" id="PF00668">
    <property type="entry name" value="Condensation"/>
    <property type="match status" value="3"/>
</dbReference>
<dbReference type="PANTHER" id="PTHR45527:SF1">
    <property type="entry name" value="FATTY ACID SYNTHASE"/>
    <property type="match status" value="1"/>
</dbReference>
<dbReference type="CDD" id="cd19531">
    <property type="entry name" value="LCL_NRPS-like"/>
    <property type="match status" value="3"/>
</dbReference>
<dbReference type="SUPFAM" id="SSF52777">
    <property type="entry name" value="CoA-dependent acyltransferases"/>
    <property type="match status" value="6"/>
</dbReference>
<dbReference type="NCBIfam" id="NF003417">
    <property type="entry name" value="PRK04813.1"/>
    <property type="match status" value="3"/>
</dbReference>
<dbReference type="PANTHER" id="PTHR45527">
    <property type="entry name" value="NONRIBOSOMAL PEPTIDE SYNTHETASE"/>
    <property type="match status" value="1"/>
</dbReference>
<dbReference type="InterPro" id="IPR045851">
    <property type="entry name" value="AMP-bd_C_sf"/>
</dbReference>
<comment type="similarity">
    <text evidence="2">Belongs to the ATP-dependent AMP-binding enzyme family.</text>
</comment>
<dbReference type="Gene3D" id="3.30.559.30">
    <property type="entry name" value="Nonribosomal peptide synthetase, condensation domain"/>
    <property type="match status" value="3"/>
</dbReference>
<dbReference type="Gene3D" id="1.10.1200.10">
    <property type="entry name" value="ACP-like"/>
    <property type="match status" value="2"/>
</dbReference>
<dbReference type="PROSITE" id="PS00455">
    <property type="entry name" value="AMP_BINDING"/>
    <property type="match status" value="3"/>
</dbReference>
<dbReference type="GO" id="GO:0008610">
    <property type="term" value="P:lipid biosynthetic process"/>
    <property type="evidence" value="ECO:0007669"/>
    <property type="project" value="UniProtKB-ARBA"/>
</dbReference>
<evidence type="ECO:0000256" key="1">
    <source>
        <dbReference type="ARBA" id="ARBA00001957"/>
    </source>
</evidence>
<organism evidence="7 8">
    <name type="scientific">Streptomyces gancidicus BKS 13-15</name>
    <dbReference type="NCBI Taxonomy" id="1284664"/>
    <lineage>
        <taxon>Bacteria</taxon>
        <taxon>Bacillati</taxon>
        <taxon>Actinomycetota</taxon>
        <taxon>Actinomycetes</taxon>
        <taxon>Kitasatosporales</taxon>
        <taxon>Streptomycetaceae</taxon>
        <taxon>Streptomyces</taxon>
        <taxon>Streptomyces pseudogriseolus group</taxon>
    </lineage>
</organism>
<dbReference type="RefSeq" id="WP_006129825.1">
    <property type="nucleotide sequence ID" value="NZ_AOHP01000007.1"/>
</dbReference>
<dbReference type="SUPFAM" id="SSF47336">
    <property type="entry name" value="ACP-like"/>
    <property type="match status" value="3"/>
</dbReference>
<dbReference type="Gene3D" id="3.30.559.10">
    <property type="entry name" value="Chloramphenicol acetyltransferase-like domain"/>
    <property type="match status" value="3"/>
</dbReference>
<dbReference type="InterPro" id="IPR036736">
    <property type="entry name" value="ACP-like_sf"/>
</dbReference>
<dbReference type="GO" id="GO:0017000">
    <property type="term" value="P:antibiotic biosynthetic process"/>
    <property type="evidence" value="ECO:0007669"/>
    <property type="project" value="UniProtKB-ARBA"/>
</dbReference>
<dbReference type="NCBIfam" id="TIGR01733">
    <property type="entry name" value="AA-adenyl-dom"/>
    <property type="match status" value="3"/>
</dbReference>
<dbReference type="InterPro" id="IPR001242">
    <property type="entry name" value="Condensation_dom"/>
</dbReference>
<dbReference type="InterPro" id="IPR025110">
    <property type="entry name" value="AMP-bd_C"/>
</dbReference>
<dbReference type="Proteomes" id="UP000011732">
    <property type="component" value="Unassembled WGS sequence"/>
</dbReference>
<dbReference type="FunFam" id="1.10.1200.10:FF:000005">
    <property type="entry name" value="Nonribosomal peptide synthetase 1"/>
    <property type="match status" value="1"/>
</dbReference>
<dbReference type="PROSITE" id="PS00012">
    <property type="entry name" value="PHOSPHOPANTETHEINE"/>
    <property type="match status" value="3"/>
</dbReference>
<dbReference type="InterPro" id="IPR042099">
    <property type="entry name" value="ANL_N_sf"/>
</dbReference>
<dbReference type="Gene3D" id="3.40.50.12780">
    <property type="entry name" value="N-terminal domain of ligase-like"/>
    <property type="match status" value="3"/>
</dbReference>
<sequence>MSDNLQVSADLGRDLLARWRARTPDTTAPAAPQANPIQLGLRLFEEIHPGTAANILRYDAETDGPLDTDRLAAALRTLTHRHAVLRTTFPAGDRTRCAVTPAAEAVPDLTVTDLADLDADAGRAGASAEADARAAAPMDLATGPLWRVAVWTLADGTTRLQLLAHHIVADGWSLGVFLAELDALYAGRPLGPATPLPEVPATPDPADLAAWHDRLADARPLSLPTDRPRPNTRRFHSGHVDVTLDADLMRRVQELADSNAMTPFMVLLTAFHLTLARTAGHSDITVGSPIATRARHHAPGAIGPLATMLALRTDTTGARTVREALHAVRDTCLDAYSGAHVPIETVAEQLGRRGAALFDVLFVLQPRPAEARLGNLPVRPMVMAPVTIRNDVELYLFQGDDGISGFLAYDTDLYAADTAALLADRFLTALSALVECPDAVLAEVDVRSVGERERLGALSAGVPLAGGVVGRVEELVEGVVDRLGGAGVAVRCAGEALSFGELEERANRLAWGLRGAGVGPGDVVGVLLPRSVDLVVALLGVLKSGAGYVPMDPGYPDERVDFMVEDSGVSLVLRSVEDFPDGGRTDRVPVSGGGSDVAYVIYTSGSTGRPKGVMIEHSQVVAMLSWAGRVFSREELAQTLAATSVSFDLSVFEIFAPLSVGGTVHLVPDNALDLIANPGRYADVTLVNTVPSVARELLAAGAIPPRARTVNLAGEPLAPGLVAELYAHPVIGVVNNLYGPSEDTTYSTHAVTVAGDARTPIGRPVDGTRAHVLDGALRPVVVGAVGELYLSGAGVTRGYHARPALTAERYLPDPFSANGGRMYRTGDLVRWRPDGQLDYLGRADGQVKIRGHRVELGEVEEVLRRHPQVSEAVVVARPDALGALRLVGYVVADEAGAVPSDLASHTRAWLPDFMVPSALVALDEFPLLPNGKIDRSALPDPELGADRAFFRPPSGPTEELIAQIWSELLDVTEIGADDDFFALGGHSLLATRLTHRLGEALGAHIPLHLVFEHPTLSDLAAHLDRPGKARPPIPVAARIPNPDGTVVFPATSGQKRLWLLCALDPQANLAYTLNGGARITGRLDARALARAIEEVARRHEVLRTTLREENGEVVQVVHPVWSGTVADASSDDPYASPECDEAELLTHWRHSTVDLAEGPLFRARIVRRTEDVHLLLLSLHHTIADGWTLTRLLDDIAAAYAALDQGRPLAPAPTLHYGDFAQMRAAEPTSEDDEGLAHWRERLAGVRPLDVPTDHPRPARRTHNGAAVPVELSAEAVGRIARGTSTTPFAVIATAVTVVLGALSGSDDVTIGIPTSGRAHPDTAGILGFFTNTLPLRRTLDPRATLAEALRATHEALVEAHEHAETPFEEIVRHTALAADDGQARSPLFQTMLALNEAPSRNLHLTGLTVSRLDIPPAGTQFDFSLHLEQGEDTITGYLTYNTDLYADGTARYFTERLASVVSALVECPDAVLAEVDVRSVGERERVAALSAGAPLASGVARRVEELVEGVVDRLGGAGVAVRCAGEALSFGELEERANRLAWGLRGAGVGPGDVVSVLLPRSVDLVVALLGVLKSGAGYVPMDPGYPDERVDFMVEDSGVPLVLRSVEDFPDGGRTDRVPVSGGGSDVAYVIYTSGSTGRPKGVMIEHSQVVAMLSWAGRVFSREELAQTLAATSVSFDLSVFEIFAPLSVGGTVHLVPDNALDLIAHPGRYEDVTLINTVPSVARELLAAGAIPPRARTMNLAGEPLAPHLVEELYAHPVIGVVNNLYGPSEDTTYSTHAVTVAGDARTPIGRPVDGTRAHVLDGSLRPVVVGAVGELYLSGAGVTRGYHARPALTAERYLPDPFSSDGSRMYRTGDLVRWRPDGQLDYLGRADGQVKIRGHRVELGEVEEVLRRHPHVSEAVVIARPDTTGSLRLAGYVVADNAVAPSDLASHARAWLPDFMVPSALVALEEFPLLPNGKIDRSALPDPDPGTNLTASRPPSGPAEELIARVWGELLDVTEVGAEDDFFALGGHSLLVTRLTHRLGEALGTHIPLHLVFEHPILTDLAAHLPVGNEQGRTSPITLLDRVPEQDGTLVLAASPGQERLWVQCALDPEANLAYHIRGAVHLHGPLNEDALVTALHHLAYRHESLRTSLRQIDGELRQVVAPHPEVPLLRTDTADWAAVIDAETRRAFDLSAGPLWHVTLVSAGPEHHVVVMSLHHAIADGWSLDVMLREIARTYVELLRAPGTKALSPAPVQYAEAAAWQRETASSDAEFWRSHLEGTPSAGLPTDRPRPPRQTFRGDAVPLNLPQEALAGAARNASTTSFTVLATALAVVLVKLTDRYDVTLGIPVAGRDHPDTAEVVGYLVDTLPLRLCPDPHATLAETLDATRARVDDVRAHPRMPLEELLREARTQGDRGPLFQVLLAVNGTPPRYELAGLEMSPAPVPFRTTPYDLVVQAEERDGRVTGHLLFNTDLFERSTAQLIADRLVTAVQALADGPTLTVAEVDVRSVGERERVAALSAGAPLASGVARRAEELVEGVVDRLGGAGVAVRCAGEALSFGELEERANRLAWGLRGAGVGPGDVVGVLLPRSVDLVVALLGVLKSGAGYVPMDPGYPDERVDFMVEDSGVSLVLRSAKDFPDGGRTDRVPTSGSGSDVAYVIYTSGSTGRPKGVMIEHSQVVAMLSWAGRVFSHEELAHTLAATSVSFDLSVFEIFAPLSVGGTVHLVPDNALDLIAHPGRYEDVTLINTVPSVARELLAAGAIPPRARTMNLAGEPLAPHLVEELYAHPVIGVVNNLYGPSEDTTYSTHAVTAPGDARTPIGRPVDGTQAYVLDGALRPVVVGAVGELYLSGAGVTRGYHARPALTAERYLPDPFSANGGRMYRTGDLVRWRPDGQLDYLGRADGQVKIRGHRVELGEVEEVLRRHPHVSEAVVIARPDTTGSLRLAAYIVPHEADAGDVPSDLPSHARTWLPDFMVPSALVAVEEFPLLPNGKIDRSALPDPDPGANRTPSRPPSGPAEELIARVWSELLGITEIGADEDFFALGGHSLLATRVVSRLTTLTGAEIPLHLVFENSVLADLARLLPDPAGWPAGPARIQRIRRVRGGTTAG</sequence>
<feature type="region of interest" description="Disordered" evidence="5">
    <location>
        <begin position="1964"/>
        <end position="1987"/>
    </location>
</feature>
<dbReference type="InterPro" id="IPR020806">
    <property type="entry name" value="PKS_PP-bd"/>
</dbReference>
<dbReference type="InterPro" id="IPR020845">
    <property type="entry name" value="AMP-binding_CS"/>
</dbReference>
<comment type="caution">
    <text evidence="7">The sequence shown here is derived from an EMBL/GenBank/DDBJ whole genome shotgun (WGS) entry which is preliminary data.</text>
</comment>
<keyword evidence="8" id="KW-1185">Reference proteome</keyword>
<keyword evidence="4" id="KW-0597">Phosphoprotein</keyword>
<dbReference type="Pfam" id="PF13193">
    <property type="entry name" value="AMP-binding_C"/>
    <property type="match status" value="3"/>
</dbReference>
<feature type="region of interest" description="Disordered" evidence="5">
    <location>
        <begin position="2266"/>
        <end position="2285"/>
    </location>
</feature>
<protein>
    <submittedName>
        <fullName evidence="7">Tyrocidine synthase</fullName>
    </submittedName>
</protein>
<dbReference type="InterPro" id="IPR023213">
    <property type="entry name" value="CAT-like_dom_sf"/>
</dbReference>
<evidence type="ECO:0000313" key="7">
    <source>
        <dbReference type="EMBL" id="EMF30946.1"/>
    </source>
</evidence>
<dbReference type="Pfam" id="PF00550">
    <property type="entry name" value="PP-binding"/>
    <property type="match status" value="3"/>
</dbReference>
<dbReference type="SMART" id="SM00823">
    <property type="entry name" value="PKS_PP"/>
    <property type="match status" value="3"/>
</dbReference>
<dbReference type="InterPro" id="IPR010071">
    <property type="entry name" value="AA_adenyl_dom"/>
</dbReference>
<keyword evidence="3" id="KW-0596">Phosphopantetheine</keyword>
<dbReference type="GO" id="GO:0031177">
    <property type="term" value="F:phosphopantetheine binding"/>
    <property type="evidence" value="ECO:0007669"/>
    <property type="project" value="InterPro"/>
</dbReference>
<dbReference type="SUPFAM" id="SSF56801">
    <property type="entry name" value="Acetyl-CoA synthetase-like"/>
    <property type="match status" value="3"/>
</dbReference>
<dbReference type="InterPro" id="IPR000873">
    <property type="entry name" value="AMP-dep_synth/lig_dom"/>
</dbReference>
<dbReference type="PROSITE" id="PS50075">
    <property type="entry name" value="CARRIER"/>
    <property type="match status" value="3"/>
</dbReference>
<evidence type="ECO:0000256" key="4">
    <source>
        <dbReference type="ARBA" id="ARBA00022553"/>
    </source>
</evidence>
<name>M3ECY4_STREZ</name>
<evidence type="ECO:0000256" key="2">
    <source>
        <dbReference type="ARBA" id="ARBA00006432"/>
    </source>
</evidence>